<dbReference type="Proteomes" id="UP000178953">
    <property type="component" value="Unassembled WGS sequence"/>
</dbReference>
<accession>A0A1E8Q0U7</accession>
<proteinExistence type="predicted"/>
<keyword evidence="3" id="KW-1185">Reference proteome</keyword>
<organism evidence="2 3">
    <name type="scientific">Mycolicibacterium grossiae</name>
    <dbReference type="NCBI Taxonomy" id="1552759"/>
    <lineage>
        <taxon>Bacteria</taxon>
        <taxon>Bacillati</taxon>
        <taxon>Actinomycetota</taxon>
        <taxon>Actinomycetes</taxon>
        <taxon>Mycobacteriales</taxon>
        <taxon>Mycobacteriaceae</taxon>
        <taxon>Mycolicibacterium</taxon>
    </lineage>
</organism>
<comment type="caution">
    <text evidence="2">The sequence shown here is derived from an EMBL/GenBank/DDBJ whole genome shotgun (WGS) entry which is preliminary data.</text>
</comment>
<dbReference type="Gene3D" id="3.20.20.70">
    <property type="entry name" value="Aldolase class I"/>
    <property type="match status" value="1"/>
</dbReference>
<dbReference type="InterPro" id="IPR004352">
    <property type="entry name" value="GH114_TIM-barrel"/>
</dbReference>
<dbReference type="SUPFAM" id="SSF51445">
    <property type="entry name" value="(Trans)glycosidases"/>
    <property type="match status" value="1"/>
</dbReference>
<dbReference type="EMBL" id="MCHX01000049">
    <property type="protein sequence ID" value="OFJ52067.1"/>
    <property type="molecule type" value="Genomic_DNA"/>
</dbReference>
<evidence type="ECO:0000313" key="2">
    <source>
        <dbReference type="EMBL" id="OFJ52067.1"/>
    </source>
</evidence>
<sequence>MAAALLAASAVAGCAAEPGPDTGRDGTVRLPPERGAFDYQLGGPDDVPGLAVVVRDATASPLPGAYNVCYVNGFQTQPGSGGSWLAERPSAVLHDRAGRPVVDPDWPDEYVLDPSTAAQRTLILDAMTPVVTACADAGYDAVEYDNLDTFTRFTGADDGRIDPAGAMDLARAYVTLAHRLRLAAGQKNAAEVAGDGRDAGFDFAVAEECAAFDECGAYADHYGPHVLRIEYVDALPRPFADVCADAGRAPLVILRDRGLVPRGTAGHVYRQCP</sequence>
<dbReference type="InterPro" id="IPR017853">
    <property type="entry name" value="GH"/>
</dbReference>
<protein>
    <recommendedName>
        <fullName evidence="1">Glycoside-hydrolase family GH114 TIM-barrel domain-containing protein</fullName>
    </recommendedName>
</protein>
<reference evidence="2 3" key="1">
    <citation type="submission" date="2016-09" db="EMBL/GenBank/DDBJ databases">
        <title>genome sequence of Mycobacterium sp. 739 SCH.</title>
        <authorList>
            <person name="Greninger A.L."/>
            <person name="Qin X."/>
            <person name="Jerome K."/>
            <person name="Vora S."/>
            <person name="Quinn K."/>
        </authorList>
    </citation>
    <scope>NUCLEOTIDE SEQUENCE [LARGE SCALE GENOMIC DNA]</scope>
    <source>
        <strain evidence="2 3">SCH</strain>
    </source>
</reference>
<feature type="domain" description="Glycoside-hydrolase family GH114 TIM-barrel" evidence="1">
    <location>
        <begin position="37"/>
        <end position="249"/>
    </location>
</feature>
<dbReference type="AlphaFoldDB" id="A0A1E8Q0U7"/>
<name>A0A1E8Q0U7_9MYCO</name>
<dbReference type="InterPro" id="IPR013785">
    <property type="entry name" value="Aldolase_TIM"/>
</dbReference>
<evidence type="ECO:0000259" key="1">
    <source>
        <dbReference type="Pfam" id="PF03537"/>
    </source>
</evidence>
<dbReference type="PANTHER" id="PTHR35273">
    <property type="entry name" value="ALPHA-1,4 POLYGALACTOSAMINIDASE, PUTATIVE (AFU_ORTHOLOGUE AFUA_3G07890)-RELATED"/>
    <property type="match status" value="1"/>
</dbReference>
<dbReference type="Pfam" id="PF03537">
    <property type="entry name" value="Glyco_hydro_114"/>
    <property type="match status" value="1"/>
</dbReference>
<evidence type="ECO:0000313" key="3">
    <source>
        <dbReference type="Proteomes" id="UP000178953"/>
    </source>
</evidence>
<gene>
    <name evidence="2" type="ORF">BEL07_19530</name>
</gene>
<dbReference type="PANTHER" id="PTHR35273:SF2">
    <property type="entry name" value="ALPHA-GALACTOSIDASE"/>
    <property type="match status" value="1"/>
</dbReference>